<protein>
    <submittedName>
        <fullName evidence="1">Uncharacterized protein</fullName>
    </submittedName>
</protein>
<reference evidence="1 2" key="1">
    <citation type="submission" date="2018-11" db="EMBL/GenBank/DDBJ databases">
        <title>Vibrio ponticus strain CAIM 1751 pathogenic for the snapper Lutjanus guttatus.</title>
        <authorList>
            <person name="Soto-Rodriguez S."/>
            <person name="Lozano-Olvera R."/>
            <person name="Gomez-Gil B."/>
        </authorList>
    </citation>
    <scope>NUCLEOTIDE SEQUENCE [LARGE SCALE GENOMIC DNA]</scope>
    <source>
        <strain evidence="1 2">CAIM 1751</strain>
    </source>
</reference>
<comment type="caution">
    <text evidence="1">The sequence shown here is derived from an EMBL/GenBank/DDBJ whole genome shotgun (WGS) entry which is preliminary data.</text>
</comment>
<evidence type="ECO:0000313" key="1">
    <source>
        <dbReference type="EMBL" id="ROV60708.1"/>
    </source>
</evidence>
<dbReference type="Proteomes" id="UP000278792">
    <property type="component" value="Unassembled WGS sequence"/>
</dbReference>
<dbReference type="RefSeq" id="WP_123781572.1">
    <property type="nucleotide sequence ID" value="NZ_RKIK01000017.1"/>
</dbReference>
<gene>
    <name evidence="1" type="ORF">EGH82_08120</name>
</gene>
<dbReference type="AlphaFoldDB" id="A0A3N3E2F9"/>
<dbReference type="EMBL" id="RKIK01000017">
    <property type="protein sequence ID" value="ROV60708.1"/>
    <property type="molecule type" value="Genomic_DNA"/>
</dbReference>
<sequence>MNNTDIEFEHLMLEINAQRWHLLERFLFSYFCMRQNYLSKSGCPDWQKARDHCPRSDQVTSSKHAELEPLVPLATIVGEFKRYERDGELSRQTVKRILDSLLHYVVISKEEKQKLKEAALHDAMPKEWYRSSDKDPYSRLAKVSIHISL</sequence>
<accession>A0A3N3E2F9</accession>
<proteinExistence type="predicted"/>
<organism evidence="1 2">
    <name type="scientific">Vibrio ponticus</name>
    <dbReference type="NCBI Taxonomy" id="265668"/>
    <lineage>
        <taxon>Bacteria</taxon>
        <taxon>Pseudomonadati</taxon>
        <taxon>Pseudomonadota</taxon>
        <taxon>Gammaproteobacteria</taxon>
        <taxon>Vibrionales</taxon>
        <taxon>Vibrionaceae</taxon>
        <taxon>Vibrio</taxon>
    </lineage>
</organism>
<evidence type="ECO:0000313" key="2">
    <source>
        <dbReference type="Proteomes" id="UP000278792"/>
    </source>
</evidence>
<name>A0A3N3E2F9_9VIBR</name>